<accession>A0A074LGK6</accession>
<gene>
    <name evidence="1" type="ORF">EL26_21275</name>
</gene>
<keyword evidence="2" id="KW-1185">Reference proteome</keyword>
<protein>
    <submittedName>
        <fullName evidence="1">Uncharacterized protein</fullName>
    </submittedName>
</protein>
<evidence type="ECO:0000313" key="2">
    <source>
        <dbReference type="Proteomes" id="UP000027931"/>
    </source>
</evidence>
<dbReference type="EMBL" id="JMIR01000039">
    <property type="protein sequence ID" value="KEO81371.1"/>
    <property type="molecule type" value="Genomic_DNA"/>
</dbReference>
<comment type="caution">
    <text evidence="1">The sequence shown here is derived from an EMBL/GenBank/DDBJ whole genome shotgun (WGS) entry which is preliminary data.</text>
</comment>
<dbReference type="eggNOG" id="ENOG5030VUB">
    <property type="taxonomic scope" value="Bacteria"/>
</dbReference>
<reference evidence="1 2" key="1">
    <citation type="journal article" date="2013" name="Int. J. Syst. Evol. Microbiol.">
        <title>Tumebacillus flagellatus sp. nov., an alpha-amylase/pullulanase-producing bacterium isolated from cassava wastewater.</title>
        <authorList>
            <person name="Wang Q."/>
            <person name="Xie N."/>
            <person name="Qin Y."/>
            <person name="Shen N."/>
            <person name="Zhu J."/>
            <person name="Mi H."/>
            <person name="Huang R."/>
        </authorList>
    </citation>
    <scope>NUCLEOTIDE SEQUENCE [LARGE SCALE GENOMIC DNA]</scope>
    <source>
        <strain evidence="1 2">GST4</strain>
    </source>
</reference>
<dbReference type="AlphaFoldDB" id="A0A074LGK6"/>
<evidence type="ECO:0000313" key="1">
    <source>
        <dbReference type="EMBL" id="KEO81371.1"/>
    </source>
</evidence>
<proteinExistence type="predicted"/>
<sequence>MSTIGLLEGWAEGRPVRYVAAGLTPLTLAGMYVLIRGYDPKGGPLLLARHKQILDSVPGMSGYSSLRVVHFVEAPPELPPDSIKSVQDVMRRGLRLRTPGMIVNAPVVALDAKSPVYPVVPAWHEGQLTGYLDIGPTPIRTGSVYQAIRGIDRATGKVVPVPDAKLIFDMLPSHPMYSPIWRLHYVRVPEEFDVDKLRSVQHIAEHKLAVRPTTLFLNLPIPDVGV</sequence>
<name>A0A074LGK6_9BACL</name>
<dbReference type="OrthoDB" id="2380901at2"/>
<dbReference type="Proteomes" id="UP000027931">
    <property type="component" value="Unassembled WGS sequence"/>
</dbReference>
<dbReference type="STRING" id="1157490.EL26_21275"/>
<organism evidence="1 2">
    <name type="scientific">Tumebacillus flagellatus</name>
    <dbReference type="NCBI Taxonomy" id="1157490"/>
    <lineage>
        <taxon>Bacteria</taxon>
        <taxon>Bacillati</taxon>
        <taxon>Bacillota</taxon>
        <taxon>Bacilli</taxon>
        <taxon>Bacillales</taxon>
        <taxon>Alicyclobacillaceae</taxon>
        <taxon>Tumebacillus</taxon>
    </lineage>
</organism>
<dbReference type="RefSeq" id="WP_038093426.1">
    <property type="nucleotide sequence ID" value="NZ_JMIR01000039.1"/>
</dbReference>